<reference evidence="2 3" key="1">
    <citation type="submission" date="2023-05" db="EMBL/GenBank/DDBJ databases">
        <title>A 100% complete, gapless, phased diploid assembly of the Scenedesmus obliquus UTEX 3031 genome.</title>
        <authorList>
            <person name="Biondi T.C."/>
            <person name="Hanschen E.R."/>
            <person name="Kwon T."/>
            <person name="Eng W."/>
            <person name="Kruse C.P.S."/>
            <person name="Koehler S.I."/>
            <person name="Kunde Y."/>
            <person name="Gleasner C.D."/>
            <person name="You Mak K.T."/>
            <person name="Polle J."/>
            <person name="Hovde B.T."/>
            <person name="Starkenburg S.R."/>
        </authorList>
    </citation>
    <scope>NUCLEOTIDE SEQUENCE [LARGE SCALE GENOMIC DNA]</scope>
    <source>
        <strain evidence="2 3">DOE0152z</strain>
    </source>
</reference>
<evidence type="ECO:0000313" key="3">
    <source>
        <dbReference type="Proteomes" id="UP001244341"/>
    </source>
</evidence>
<sequence length="246" mass="24351">MADALADWEVEAAALMEHDHVYKRTCTCAACQTTGLVLQRSSSGMADTQPGDQTPCHSTVIAVLAAHSIPANNDNTTGSGRNGHISVPNSTSIAAAARQLLQLNITGGAPTATGSTTPGAVGGRAPASTEPGGSSVPVSPAPRQPSAALLAAAAEAAMDCVRRDAEMLLAALTSASGTPRSTAGGGITSPAGLKAAALKAAQGSGGSRSSRARCLRQRSLVPPVPPAQAVLGAAAVLLCAQHPVLQ</sequence>
<feature type="compositionally biased region" description="Low complexity" evidence="1">
    <location>
        <begin position="107"/>
        <end position="119"/>
    </location>
</feature>
<dbReference type="Proteomes" id="UP001244341">
    <property type="component" value="Chromosome 8b"/>
</dbReference>
<accession>A0ABY8U6H2</accession>
<protein>
    <submittedName>
        <fullName evidence="2">Uncharacterized protein</fullName>
    </submittedName>
</protein>
<evidence type="ECO:0000256" key="1">
    <source>
        <dbReference type="SAM" id="MobiDB-lite"/>
    </source>
</evidence>
<organism evidence="2 3">
    <name type="scientific">Tetradesmus obliquus</name>
    <name type="common">Green alga</name>
    <name type="synonym">Acutodesmus obliquus</name>
    <dbReference type="NCBI Taxonomy" id="3088"/>
    <lineage>
        <taxon>Eukaryota</taxon>
        <taxon>Viridiplantae</taxon>
        <taxon>Chlorophyta</taxon>
        <taxon>core chlorophytes</taxon>
        <taxon>Chlorophyceae</taxon>
        <taxon>CS clade</taxon>
        <taxon>Sphaeropleales</taxon>
        <taxon>Scenedesmaceae</taxon>
        <taxon>Tetradesmus</taxon>
    </lineage>
</organism>
<gene>
    <name evidence="2" type="ORF">OEZ85_013745</name>
</gene>
<proteinExistence type="predicted"/>
<dbReference type="EMBL" id="CP126215">
    <property type="protein sequence ID" value="WIA16805.1"/>
    <property type="molecule type" value="Genomic_DNA"/>
</dbReference>
<evidence type="ECO:0000313" key="2">
    <source>
        <dbReference type="EMBL" id="WIA16805.1"/>
    </source>
</evidence>
<feature type="region of interest" description="Disordered" evidence="1">
    <location>
        <begin position="107"/>
        <end position="142"/>
    </location>
</feature>
<name>A0ABY8U6H2_TETOB</name>
<keyword evidence="3" id="KW-1185">Reference proteome</keyword>